<evidence type="ECO:0000313" key="1">
    <source>
        <dbReference type="EMBL" id="CAD7637237.1"/>
    </source>
</evidence>
<gene>
    <name evidence="1" type="ORF">ONB1V03_LOCUS700</name>
</gene>
<name>A0A7R9L8Z5_9ACAR</name>
<dbReference type="Pfam" id="PF14651">
    <property type="entry name" value="Lipocalin_7"/>
    <property type="match status" value="1"/>
</dbReference>
<dbReference type="Proteomes" id="UP000728032">
    <property type="component" value="Unassembled WGS sequence"/>
</dbReference>
<sequence>MTDFTGKYKQTSSENLDVLLKELGLPDEVVNRAKTQTSDVEISKSGNEYTIKTVSP</sequence>
<keyword evidence="2" id="KW-1185">Reference proteome</keyword>
<dbReference type="SUPFAM" id="SSF50814">
    <property type="entry name" value="Lipocalins"/>
    <property type="match status" value="1"/>
</dbReference>
<feature type="non-terminal residue" evidence="1">
    <location>
        <position position="56"/>
    </location>
</feature>
<accession>A0A7R9L8Z5</accession>
<evidence type="ECO:0000313" key="2">
    <source>
        <dbReference type="Proteomes" id="UP000728032"/>
    </source>
</evidence>
<protein>
    <submittedName>
        <fullName evidence="1">Uncharacterized protein</fullName>
    </submittedName>
</protein>
<dbReference type="EMBL" id="CAJPVJ010000063">
    <property type="protein sequence ID" value="CAG2160021.1"/>
    <property type="molecule type" value="Genomic_DNA"/>
</dbReference>
<dbReference type="AlphaFoldDB" id="A0A7R9L8Z5"/>
<reference evidence="1" key="1">
    <citation type="submission" date="2020-11" db="EMBL/GenBank/DDBJ databases">
        <authorList>
            <person name="Tran Van P."/>
        </authorList>
    </citation>
    <scope>NUCLEOTIDE SEQUENCE</scope>
</reference>
<proteinExistence type="predicted"/>
<dbReference type="EMBL" id="OC914888">
    <property type="protein sequence ID" value="CAD7637237.1"/>
    <property type="molecule type" value="Genomic_DNA"/>
</dbReference>
<organism evidence="1">
    <name type="scientific">Oppiella nova</name>
    <dbReference type="NCBI Taxonomy" id="334625"/>
    <lineage>
        <taxon>Eukaryota</taxon>
        <taxon>Metazoa</taxon>
        <taxon>Ecdysozoa</taxon>
        <taxon>Arthropoda</taxon>
        <taxon>Chelicerata</taxon>
        <taxon>Arachnida</taxon>
        <taxon>Acari</taxon>
        <taxon>Acariformes</taxon>
        <taxon>Sarcoptiformes</taxon>
        <taxon>Oribatida</taxon>
        <taxon>Brachypylina</taxon>
        <taxon>Oppioidea</taxon>
        <taxon>Oppiidae</taxon>
        <taxon>Oppiella</taxon>
    </lineage>
</organism>
<dbReference type="InterPro" id="IPR012674">
    <property type="entry name" value="Calycin"/>
</dbReference>
<dbReference type="Gene3D" id="2.40.128.20">
    <property type="match status" value="1"/>
</dbReference>
<dbReference type="OrthoDB" id="354351at2759"/>